<dbReference type="Proteomes" id="UP000290975">
    <property type="component" value="Unassembled WGS sequence"/>
</dbReference>
<protein>
    <submittedName>
        <fullName evidence="9">RNA polymerase sigma-70 factor, ECF subfamily</fullName>
    </submittedName>
</protein>
<evidence type="ECO:0000256" key="2">
    <source>
        <dbReference type="ARBA" id="ARBA00023015"/>
    </source>
</evidence>
<dbReference type="EMBL" id="BBQY01000021">
    <property type="protein sequence ID" value="GBH31726.1"/>
    <property type="molecule type" value="Genomic_DNA"/>
</dbReference>
<evidence type="ECO:0000256" key="4">
    <source>
        <dbReference type="ARBA" id="ARBA00023125"/>
    </source>
</evidence>
<comment type="similarity">
    <text evidence="1">Belongs to the sigma-70 factor family. ECF subfamily.</text>
</comment>
<proteinExistence type="inferred from homology"/>
<name>A0A401J512_SPHXE</name>
<dbReference type="Pfam" id="PF08281">
    <property type="entry name" value="Sigma70_r4_2"/>
    <property type="match status" value="1"/>
</dbReference>
<feature type="domain" description="RNA polymerase sigma factor 70 region 4 type 2" evidence="8">
    <location>
        <begin position="132"/>
        <end position="181"/>
    </location>
</feature>
<dbReference type="InterPro" id="IPR014284">
    <property type="entry name" value="RNA_pol_sigma-70_dom"/>
</dbReference>
<evidence type="ECO:0000259" key="7">
    <source>
        <dbReference type="Pfam" id="PF04542"/>
    </source>
</evidence>
<keyword evidence="10" id="KW-1185">Reference proteome</keyword>
<dbReference type="InterPro" id="IPR013249">
    <property type="entry name" value="RNA_pol_sigma70_r4_t2"/>
</dbReference>
<evidence type="ECO:0000313" key="10">
    <source>
        <dbReference type="Proteomes" id="UP000290975"/>
    </source>
</evidence>
<dbReference type="InterPro" id="IPR039425">
    <property type="entry name" value="RNA_pol_sigma-70-like"/>
</dbReference>
<feature type="region of interest" description="Disordered" evidence="6">
    <location>
        <begin position="200"/>
        <end position="220"/>
    </location>
</feature>
<evidence type="ECO:0000259" key="8">
    <source>
        <dbReference type="Pfam" id="PF08281"/>
    </source>
</evidence>
<evidence type="ECO:0000256" key="5">
    <source>
        <dbReference type="ARBA" id="ARBA00023163"/>
    </source>
</evidence>
<dbReference type="InterPro" id="IPR036388">
    <property type="entry name" value="WH-like_DNA-bd_sf"/>
</dbReference>
<dbReference type="Gene3D" id="1.10.1740.10">
    <property type="match status" value="1"/>
</dbReference>
<comment type="caution">
    <text evidence="9">The sequence shown here is derived from an EMBL/GenBank/DDBJ whole genome shotgun (WGS) entry which is preliminary data.</text>
</comment>
<evidence type="ECO:0000313" key="9">
    <source>
        <dbReference type="EMBL" id="GBH31726.1"/>
    </source>
</evidence>
<dbReference type="PANTHER" id="PTHR43133:SF8">
    <property type="entry name" value="RNA POLYMERASE SIGMA FACTOR HI_1459-RELATED"/>
    <property type="match status" value="1"/>
</dbReference>
<dbReference type="GO" id="GO:0003677">
    <property type="term" value="F:DNA binding"/>
    <property type="evidence" value="ECO:0007669"/>
    <property type="project" value="UniProtKB-KW"/>
</dbReference>
<dbReference type="GO" id="GO:0006352">
    <property type="term" value="P:DNA-templated transcription initiation"/>
    <property type="evidence" value="ECO:0007669"/>
    <property type="project" value="InterPro"/>
</dbReference>
<keyword evidence="2" id="KW-0805">Transcription regulation</keyword>
<gene>
    <name evidence="9" type="ORF">MBESOW_P2983</name>
</gene>
<dbReference type="Gene3D" id="1.10.10.10">
    <property type="entry name" value="Winged helix-like DNA-binding domain superfamily/Winged helix DNA-binding domain"/>
    <property type="match status" value="1"/>
</dbReference>
<dbReference type="InterPro" id="IPR007627">
    <property type="entry name" value="RNA_pol_sigma70_r2"/>
</dbReference>
<keyword evidence="5" id="KW-0804">Transcription</keyword>
<dbReference type="InterPro" id="IPR013324">
    <property type="entry name" value="RNA_pol_sigma_r3/r4-like"/>
</dbReference>
<evidence type="ECO:0000256" key="1">
    <source>
        <dbReference type="ARBA" id="ARBA00010641"/>
    </source>
</evidence>
<organism evidence="9 10">
    <name type="scientific">Sphingobium xenophagum</name>
    <dbReference type="NCBI Taxonomy" id="121428"/>
    <lineage>
        <taxon>Bacteria</taxon>
        <taxon>Pseudomonadati</taxon>
        <taxon>Pseudomonadota</taxon>
        <taxon>Alphaproteobacteria</taxon>
        <taxon>Sphingomonadales</taxon>
        <taxon>Sphingomonadaceae</taxon>
        <taxon>Sphingobium</taxon>
    </lineage>
</organism>
<dbReference type="PANTHER" id="PTHR43133">
    <property type="entry name" value="RNA POLYMERASE ECF-TYPE SIGMA FACTO"/>
    <property type="match status" value="1"/>
</dbReference>
<keyword evidence="4" id="KW-0238">DNA-binding</keyword>
<sequence length="220" mass="24326">MSLELSACTDGELAALTLAGRQAAFAEIMRRHKGPVYRLIRAHIGDAEEALDLTQECFAAAFQNLRKYDGDRPLAAWLARVAINKSRDWLRRRRIRQILSFASSLPPETIEGERDEAPGADTVTFDRAELARLSRAVSELPATLKETLLLRTVEGLSEAETAAALGISGKAVEMRLRRAREVVENFRLRMRGWAGSRVMKGNDGGPLPPAASIEWSERTA</sequence>
<dbReference type="GO" id="GO:0016987">
    <property type="term" value="F:sigma factor activity"/>
    <property type="evidence" value="ECO:0007669"/>
    <property type="project" value="UniProtKB-KW"/>
</dbReference>
<reference evidence="9 10" key="1">
    <citation type="submission" date="2014-12" db="EMBL/GenBank/DDBJ databases">
        <title>Whole genome sequencing of Sphingobium xenophagum OW59.</title>
        <authorList>
            <person name="Ohta Y."/>
            <person name="Nishi S."/>
            <person name="Hatada Y."/>
        </authorList>
    </citation>
    <scope>NUCLEOTIDE SEQUENCE [LARGE SCALE GENOMIC DNA]</scope>
    <source>
        <strain evidence="9 10">OW59</strain>
    </source>
</reference>
<dbReference type="RefSeq" id="WP_130753555.1">
    <property type="nucleotide sequence ID" value="NZ_BBQY01000021.1"/>
</dbReference>
<dbReference type="Pfam" id="PF04542">
    <property type="entry name" value="Sigma70_r2"/>
    <property type="match status" value="1"/>
</dbReference>
<accession>A0A401J512</accession>
<dbReference type="SUPFAM" id="SSF88946">
    <property type="entry name" value="Sigma2 domain of RNA polymerase sigma factors"/>
    <property type="match status" value="1"/>
</dbReference>
<keyword evidence="3" id="KW-0731">Sigma factor</keyword>
<evidence type="ECO:0000256" key="3">
    <source>
        <dbReference type="ARBA" id="ARBA00023082"/>
    </source>
</evidence>
<dbReference type="AlphaFoldDB" id="A0A401J512"/>
<dbReference type="CDD" id="cd06171">
    <property type="entry name" value="Sigma70_r4"/>
    <property type="match status" value="1"/>
</dbReference>
<evidence type="ECO:0000256" key="6">
    <source>
        <dbReference type="SAM" id="MobiDB-lite"/>
    </source>
</evidence>
<dbReference type="InterPro" id="IPR013325">
    <property type="entry name" value="RNA_pol_sigma_r2"/>
</dbReference>
<feature type="domain" description="RNA polymerase sigma-70 region 2" evidence="7">
    <location>
        <begin position="29"/>
        <end position="94"/>
    </location>
</feature>
<dbReference type="SUPFAM" id="SSF88659">
    <property type="entry name" value="Sigma3 and sigma4 domains of RNA polymerase sigma factors"/>
    <property type="match status" value="1"/>
</dbReference>
<dbReference type="NCBIfam" id="TIGR02937">
    <property type="entry name" value="sigma70-ECF"/>
    <property type="match status" value="1"/>
</dbReference>